<dbReference type="Pfam" id="PF24681">
    <property type="entry name" value="Kelch_KLHDC2_KLHL20_DRC7"/>
    <property type="match status" value="1"/>
</dbReference>
<reference evidence="4 5" key="1">
    <citation type="journal article" date="2019" name="Environ. Microbiol.">
        <title>At the nexus of three kingdoms: the genome of the mycorrhizal fungus Gigaspora margarita provides insights into plant, endobacterial and fungal interactions.</title>
        <authorList>
            <person name="Venice F."/>
            <person name="Ghignone S."/>
            <person name="Salvioli di Fossalunga A."/>
            <person name="Amselem J."/>
            <person name="Novero M."/>
            <person name="Xianan X."/>
            <person name="Sedzielewska Toro K."/>
            <person name="Morin E."/>
            <person name="Lipzen A."/>
            <person name="Grigoriev I.V."/>
            <person name="Henrissat B."/>
            <person name="Martin F.M."/>
            <person name="Bonfante P."/>
        </authorList>
    </citation>
    <scope>NUCLEOTIDE SEQUENCE [LARGE SCALE GENOMIC DNA]</scope>
    <source>
        <strain evidence="4 5">BEG34</strain>
    </source>
</reference>
<organism evidence="4 5">
    <name type="scientific">Gigaspora margarita</name>
    <dbReference type="NCBI Taxonomy" id="4874"/>
    <lineage>
        <taxon>Eukaryota</taxon>
        <taxon>Fungi</taxon>
        <taxon>Fungi incertae sedis</taxon>
        <taxon>Mucoromycota</taxon>
        <taxon>Glomeromycotina</taxon>
        <taxon>Glomeromycetes</taxon>
        <taxon>Diversisporales</taxon>
        <taxon>Gigasporaceae</taxon>
        <taxon>Gigaspora</taxon>
    </lineage>
</organism>
<evidence type="ECO:0000313" key="4">
    <source>
        <dbReference type="EMBL" id="KAF0425605.1"/>
    </source>
</evidence>
<keyword evidence="3" id="KW-0732">Signal</keyword>
<gene>
    <name evidence="4" type="ORF">F8M41_006317</name>
</gene>
<feature type="signal peptide" evidence="3">
    <location>
        <begin position="1"/>
        <end position="20"/>
    </location>
</feature>
<keyword evidence="1" id="KW-0880">Kelch repeat</keyword>
<dbReference type="PANTHER" id="PTHR46093">
    <property type="entry name" value="ACYL-COA-BINDING DOMAIN-CONTAINING PROTEIN 5"/>
    <property type="match status" value="1"/>
</dbReference>
<dbReference type="InterPro" id="IPR015915">
    <property type="entry name" value="Kelch-typ_b-propeller"/>
</dbReference>
<accession>A0A8H4A3W6</accession>
<feature type="chain" id="PRO_5034979728" evidence="3">
    <location>
        <begin position="21"/>
        <end position="351"/>
    </location>
</feature>
<dbReference type="InterPro" id="IPR011043">
    <property type="entry name" value="Gal_Oxase/kelch_b-propeller"/>
</dbReference>
<protein>
    <submittedName>
        <fullName evidence="4">Galactose oxidase</fullName>
    </submittedName>
</protein>
<evidence type="ECO:0000256" key="3">
    <source>
        <dbReference type="SAM" id="SignalP"/>
    </source>
</evidence>
<dbReference type="SUPFAM" id="SSF50965">
    <property type="entry name" value="Galactose oxidase, central domain"/>
    <property type="match status" value="1"/>
</dbReference>
<dbReference type="Proteomes" id="UP000439903">
    <property type="component" value="Unassembled WGS sequence"/>
</dbReference>
<dbReference type="PANTHER" id="PTHR46093:SF18">
    <property type="entry name" value="FIBRONECTIN TYPE-III DOMAIN-CONTAINING PROTEIN"/>
    <property type="match status" value="1"/>
</dbReference>
<dbReference type="Gene3D" id="2.120.10.80">
    <property type="entry name" value="Kelch-type beta propeller"/>
    <property type="match status" value="2"/>
</dbReference>
<evidence type="ECO:0000256" key="2">
    <source>
        <dbReference type="ARBA" id="ARBA00022737"/>
    </source>
</evidence>
<dbReference type="AlphaFoldDB" id="A0A8H4A3W6"/>
<dbReference type="EMBL" id="WTPW01001620">
    <property type="protein sequence ID" value="KAF0425605.1"/>
    <property type="molecule type" value="Genomic_DNA"/>
</dbReference>
<evidence type="ECO:0000313" key="5">
    <source>
        <dbReference type="Proteomes" id="UP000439903"/>
    </source>
</evidence>
<comment type="caution">
    <text evidence="4">The sequence shown here is derived from an EMBL/GenBank/DDBJ whole genome shotgun (WGS) entry which is preliminary data.</text>
</comment>
<proteinExistence type="predicted"/>
<name>A0A8H4A3W6_GIGMA</name>
<sequence>MSYFSLYVFAFLLNFIFTFADFVPPARTDHTSVLVDKKLYFSGGDNLNGSLNDFFYLDVSQQFNITSLPWNDITFTGDLRSSGASACSGRNINYLFIFGGRINPKKFVLKYDINNQNWTYVISGRKRPTNRIYISCSKFNNRSIAIFGGYNIEEEEVITNDLWIFDSLELTWNLSNASNALNAPPAIWSYCVITLLDETILYIGGMFYDINNDADILMPLNSLPLYDSTSDTWKSLDTSGPTPPSRRAFSAVLTSDNRIIIFGGLDVGFSTLGDLWILDIATKQWSAGNISNPNGLAISSHTATLVDNYMIVAFGSYNITNESSTIYMLDVSRRDFYTWVTEFIPSTTNFK</sequence>
<keyword evidence="2" id="KW-0677">Repeat</keyword>
<evidence type="ECO:0000256" key="1">
    <source>
        <dbReference type="ARBA" id="ARBA00022441"/>
    </source>
</evidence>
<dbReference type="OrthoDB" id="432528at2759"/>
<keyword evidence="5" id="KW-1185">Reference proteome</keyword>